<dbReference type="Proteomes" id="UP001059663">
    <property type="component" value="Chromosome"/>
</dbReference>
<evidence type="ECO:0000313" key="1">
    <source>
        <dbReference type="EMBL" id="UUZ43870.1"/>
    </source>
</evidence>
<evidence type="ECO:0000313" key="2">
    <source>
        <dbReference type="Proteomes" id="UP001059663"/>
    </source>
</evidence>
<proteinExistence type="predicted"/>
<sequence length="151" mass="17245">MTSEPPSDPGFTAEVFLRWSDMDAYGHVNNVQYHRLLEEARIRAFGEWFRSSGGDSMLRSGVLLARREIEFLEQLTYRPEPVSIDMWVTKLGGASWEMGYEIRDEDALYARAESTLVAFDMAAQRPRSLSRDERAALTALLGGPVAMRRRR</sequence>
<dbReference type="EMBL" id="CP087977">
    <property type="protein sequence ID" value="UUZ43870.1"/>
    <property type="molecule type" value="Genomic_DNA"/>
</dbReference>
<organism evidence="1 2">
    <name type="scientific">Janibacter limosus</name>
    <dbReference type="NCBI Taxonomy" id="53458"/>
    <lineage>
        <taxon>Bacteria</taxon>
        <taxon>Bacillati</taxon>
        <taxon>Actinomycetota</taxon>
        <taxon>Actinomycetes</taxon>
        <taxon>Micrococcales</taxon>
        <taxon>Intrasporangiaceae</taxon>
        <taxon>Janibacter</taxon>
    </lineage>
</organism>
<name>A0AC61U1I5_9MICO</name>
<reference evidence="1" key="1">
    <citation type="submission" date="2021-11" db="EMBL/GenBank/DDBJ databases">
        <title>Study of the species diversity of bacterial strains isolated from a unique natural object - Shulgan-Tash cave (Bashkiria).</title>
        <authorList>
            <person name="Sazanova A.L."/>
            <person name="Chirak E.R."/>
            <person name="Safronova V.I."/>
        </authorList>
    </citation>
    <scope>NUCLEOTIDE SEQUENCE</scope>
    <source>
        <strain evidence="1">P1</strain>
    </source>
</reference>
<gene>
    <name evidence="1" type="ORF">LP422_14205</name>
</gene>
<accession>A0AC61U1I5</accession>
<protein>
    <submittedName>
        <fullName evidence="1">Acyl-CoA thioesterase</fullName>
    </submittedName>
</protein>